<comment type="caution">
    <text evidence="1">The sequence shown here is derived from an EMBL/GenBank/DDBJ whole genome shotgun (WGS) entry which is preliminary data.</text>
</comment>
<proteinExistence type="predicted"/>
<evidence type="ECO:0000313" key="1">
    <source>
        <dbReference type="EMBL" id="GFN95013.1"/>
    </source>
</evidence>
<dbReference type="Proteomes" id="UP000735302">
    <property type="component" value="Unassembled WGS sequence"/>
</dbReference>
<evidence type="ECO:0000313" key="2">
    <source>
        <dbReference type="Proteomes" id="UP000735302"/>
    </source>
</evidence>
<organism evidence="1 2">
    <name type="scientific">Plakobranchus ocellatus</name>
    <dbReference type="NCBI Taxonomy" id="259542"/>
    <lineage>
        <taxon>Eukaryota</taxon>
        <taxon>Metazoa</taxon>
        <taxon>Spiralia</taxon>
        <taxon>Lophotrochozoa</taxon>
        <taxon>Mollusca</taxon>
        <taxon>Gastropoda</taxon>
        <taxon>Heterobranchia</taxon>
        <taxon>Euthyneura</taxon>
        <taxon>Panpulmonata</taxon>
        <taxon>Sacoglossa</taxon>
        <taxon>Placobranchoidea</taxon>
        <taxon>Plakobranchidae</taxon>
        <taxon>Plakobranchus</taxon>
    </lineage>
</organism>
<dbReference type="EMBL" id="BLXT01002484">
    <property type="protein sequence ID" value="GFN95013.1"/>
    <property type="molecule type" value="Genomic_DNA"/>
</dbReference>
<gene>
    <name evidence="1" type="ORF">PoB_002151900</name>
</gene>
<evidence type="ECO:0008006" key="3">
    <source>
        <dbReference type="Google" id="ProtNLM"/>
    </source>
</evidence>
<sequence>MKYSSICACFCRTARSSASGIPGPCGSFWLLSHAHSNFCSSCSVTLQTQTTLSDGFDSSAGSSYGSDCWCQGTWLTRLISFLGSLFF</sequence>
<accession>A0AAV3ZKW8</accession>
<reference evidence="1 2" key="1">
    <citation type="journal article" date="2021" name="Elife">
        <title>Chloroplast acquisition without the gene transfer in kleptoplastic sea slugs, Plakobranchus ocellatus.</title>
        <authorList>
            <person name="Maeda T."/>
            <person name="Takahashi S."/>
            <person name="Yoshida T."/>
            <person name="Shimamura S."/>
            <person name="Takaki Y."/>
            <person name="Nagai Y."/>
            <person name="Toyoda A."/>
            <person name="Suzuki Y."/>
            <person name="Arimoto A."/>
            <person name="Ishii H."/>
            <person name="Satoh N."/>
            <person name="Nishiyama T."/>
            <person name="Hasebe M."/>
            <person name="Maruyama T."/>
            <person name="Minagawa J."/>
            <person name="Obokata J."/>
            <person name="Shigenobu S."/>
        </authorList>
    </citation>
    <scope>NUCLEOTIDE SEQUENCE [LARGE SCALE GENOMIC DNA]</scope>
</reference>
<keyword evidence="2" id="KW-1185">Reference proteome</keyword>
<protein>
    <recommendedName>
        <fullName evidence="3">Secreted protein</fullName>
    </recommendedName>
</protein>
<dbReference type="AlphaFoldDB" id="A0AAV3ZKW8"/>
<name>A0AAV3ZKW8_9GAST</name>